<evidence type="ECO:0000313" key="2">
    <source>
        <dbReference type="Proteomes" id="UP000831701"/>
    </source>
</evidence>
<gene>
    <name evidence="1" type="ORF">L3Q82_012279</name>
</gene>
<keyword evidence="2" id="KW-1185">Reference proteome</keyword>
<proteinExistence type="predicted"/>
<name>A0ACB8W241_9TELE</name>
<protein>
    <submittedName>
        <fullName evidence="1">Uncharacterized protein</fullName>
    </submittedName>
</protein>
<evidence type="ECO:0000313" key="1">
    <source>
        <dbReference type="EMBL" id="KAI3361931.1"/>
    </source>
</evidence>
<accession>A0ACB8W241</accession>
<reference evidence="1" key="1">
    <citation type="submission" date="2022-04" db="EMBL/GenBank/DDBJ databases">
        <title>Jade perch genome.</title>
        <authorList>
            <person name="Chao B."/>
        </authorList>
    </citation>
    <scope>NUCLEOTIDE SEQUENCE</scope>
    <source>
        <strain evidence="1">CB-2022</strain>
    </source>
</reference>
<sequence length="1930" mass="221850">MLNFLVNSLVTDSLRLNVSSLTECENSQEAEEKSNMELSADMCYKYEELHSRPFITPDSEIPENLLHLHHSFGYDSGRRANLQLLDEKTLIFIAGNLLILLDVSNKEQRYLRSCSGGGIGSITVHPGKKHFVVAEKGNHPDIIIYEYPSLRPYRILRGGTEQAYSFVDFNRDGSLLASVGSAPDYMLTLWDWRQEEVMLSCKAISQEVYRVSFSPYNAGLLTSSGSGHIKFWKIASTFTGLKLQGLMGHFGKTAATDIEGYMELPDGKVVSGSDWGNLLLWDGNAIKVEICRKEGRSCHIGTVQPFALEDGQLMTFGSDGVVRGWDFESIDTADSNSDSSQFEIEPMNEMVVGHNVCLTSLVRSSQSDSFVWFAQDSSGAIWKLDLSFTYTTPDPECLFSFHAGAIQGLDVSKKSHLMATTSLDRSVKVFDFLAKTELTTSRFNQGGTALRWAPPLVNQSGGLLVTGFEDGVVRLLELYNPHKLNVVTGRSPREDAKLRLKQAFKPHNAPVTAVAFERNGEILATGSSDSTVFFFTVGEKYNPIGFVCVPGPVQALEWSPHSHSENRLLILCQSGHVVEVQSPDPEAQKPTKTFQLPELPSRSFRFRSIKSRIKREEEIARRQAIKEKKKKEREKRLKESKQPDLEQEEEDKEEEEELPPIYIPDPPSPLYCGFYSQPGQFWLSMGGFDSGYLYHCKFSEKQDSENSDQRQDEPFDFLPVHNTDDDPIRSVSFSSDRQLLLCGMHSGFIRVYPLQSGDHALTSMQAYWALSVHDNQYGHLRHICCSHDDHFVLTAGDDGNIFSFSLLLPEELQKGLQKKKAKVPSPRVGLENESLAQDIEDPAAYSIETAKQKLEKDRLHREAELKIAAKQKKLAELQKKFKQLLNNNQSLPEHVRLTPAELQLDWCFIEQAERIKAQRVMEVRKQMAWEVERCDIALSKIKDWFRDSLEANVITVVAICTNHRLSTYRLPALTQSSAHVRHQSRPGRSNEDGAAAPGRRKSRAEPAKDSSKLEEEEVLHAPVARPAGIKLGDRQVERLRKAAEKAEQARAKIEKRKQEWAQLYAEKPNKDCEDPQDVQAIREAKENIGDLKLKSDKDFTVPKHLRMNAERKRAELKGLEEKIREKQTEMNGRIVALRDTKIRLVSQLRAQIQQVQRVQQLLPAHLHRPLPTLPTILPEETPEKRLRYSHSTLERYRHLKEQRFQTMEQEEATGLLEQLEKEMEGMEEIEEEEEELRGEEGISGLSASYTREERREEEETAVEEGEELSEMEEELWKEEEIRLLYEQDSLLEQMERSVLEFDAKLQLLHHEKLHLDWQLKLADLRQLTLYQELLLLKEFERREDTLQEKLNACIKEENSITCKLEECNEQLEVKRRDIAKLQERERALIAAFQASLGEENKFGEFLTRVFKKKIKRVKKEQTGNEEEEEDSDEDSDEDDDWDDDDDDEYDTGEEGGAALDLSVCPPGCEPALFENTLQLRERRLDLEELLVEEKKSADAMKKECDALVKKEKVVKSNRKKAEDNLELVNREKQQKMNELDVVVALRLNQIEFVTDGSVPSDLSHALVLDRAELSRLQERIKQLQAEKSQQRDLYCQARQQHIRLIHERKDMDIKIQALEKQCDHLMILKYGRLVDLEALQTLSGNRTLEELKQEKLLKEAAYAKEIKQWDAKVEKAREALMEVTRCNTERLRSMKTLLDQKKELENKLNARQKKMGRQFQDYRRREDQAAIRRLQELVKTQSQQAEALRREIGLLTRKGGHRKIYSCPQCRKTMLRPELVKNTMLADLVEELKKTGLQADHCYTGPEDVACVHLQPHYELPAFEKHRLVKPSMKLKENICSRHSEAMKMFCRTDQQFICIICSIDEHKGHDIVSAATERTERQRDLAVVRQKIQRRIQNREKDVRVLQHEVEAINQCADKALRDSEKIFH</sequence>
<comment type="caution">
    <text evidence="1">The sequence shown here is derived from an EMBL/GenBank/DDBJ whole genome shotgun (WGS) entry which is preliminary data.</text>
</comment>
<organism evidence="1 2">
    <name type="scientific">Scortum barcoo</name>
    <name type="common">barcoo grunter</name>
    <dbReference type="NCBI Taxonomy" id="214431"/>
    <lineage>
        <taxon>Eukaryota</taxon>
        <taxon>Metazoa</taxon>
        <taxon>Chordata</taxon>
        <taxon>Craniata</taxon>
        <taxon>Vertebrata</taxon>
        <taxon>Euteleostomi</taxon>
        <taxon>Actinopterygii</taxon>
        <taxon>Neopterygii</taxon>
        <taxon>Teleostei</taxon>
        <taxon>Neoteleostei</taxon>
        <taxon>Acanthomorphata</taxon>
        <taxon>Eupercaria</taxon>
        <taxon>Centrarchiformes</taxon>
        <taxon>Terapontoidei</taxon>
        <taxon>Terapontidae</taxon>
        <taxon>Scortum</taxon>
    </lineage>
</organism>
<dbReference type="EMBL" id="CM041545">
    <property type="protein sequence ID" value="KAI3361931.1"/>
    <property type="molecule type" value="Genomic_DNA"/>
</dbReference>
<dbReference type="Proteomes" id="UP000831701">
    <property type="component" value="Chromosome 15"/>
</dbReference>